<evidence type="ECO:0000313" key="3">
    <source>
        <dbReference type="EMBL" id="AXN36788.1"/>
    </source>
</evidence>
<keyword evidence="1" id="KW-0175">Coiled coil</keyword>
<gene>
    <name evidence="3" type="ORF">DT351_07450</name>
</gene>
<name>A0A385AGP9_LATCU</name>
<dbReference type="Pfam" id="PF09669">
    <property type="entry name" value="Phage_pRha"/>
    <property type="match status" value="1"/>
</dbReference>
<dbReference type="InterPro" id="IPR014054">
    <property type="entry name" value="Phage_regulatory_Rha"/>
</dbReference>
<evidence type="ECO:0000256" key="1">
    <source>
        <dbReference type="SAM" id="Coils"/>
    </source>
</evidence>
<dbReference type="AlphaFoldDB" id="A0A385AGP9"/>
<evidence type="ECO:0000259" key="2">
    <source>
        <dbReference type="Pfam" id="PF10552"/>
    </source>
</evidence>
<sequence length="231" mass="26812">MNQLVFMRELQAVTTSLQLAEAFEKNHQHILRDIDSLKDVSNFGQMFSNGNEPDSYGRNRRIYYMNRDGFTLLAMSFTGKKALEFKLKYISAFNQMEKVVKEPMQLPTTPQEMLKLVLQNMGDSNEKVEALEDRIDEIEDNAPLSPGTYSFISRRIRQRVSEVARGFGRLSQKQRGQLYRDINQGVKQVSGVDTRSQLREKHYKLVMDFIQDWEPATATKTLIRQFEISAE</sequence>
<accession>A0A385AGP9</accession>
<dbReference type="NCBIfam" id="TIGR02681">
    <property type="entry name" value="phage_pRha"/>
    <property type="match status" value="1"/>
</dbReference>
<feature type="coiled-coil region" evidence="1">
    <location>
        <begin position="114"/>
        <end position="141"/>
    </location>
</feature>
<reference evidence="3 4" key="1">
    <citation type="submission" date="2018-07" db="EMBL/GenBank/DDBJ databases">
        <title>Lactobacillus curvatus genome sequence.</title>
        <authorList>
            <person name="Prechtl R."/>
        </authorList>
    </citation>
    <scope>NUCLEOTIDE SEQUENCE [LARGE SCALE GENOMIC DNA]</scope>
    <source>
        <strain evidence="3 4">TMW 1.1928</strain>
    </source>
</reference>
<dbReference type="Pfam" id="PF10552">
    <property type="entry name" value="ORF6C"/>
    <property type="match status" value="1"/>
</dbReference>
<dbReference type="Proteomes" id="UP000257607">
    <property type="component" value="Chromosome"/>
</dbReference>
<proteinExistence type="predicted"/>
<dbReference type="InterPro" id="IPR018878">
    <property type="entry name" value="ORF6C_dom"/>
</dbReference>
<organism evidence="3 4">
    <name type="scientific">Latilactobacillus curvatus</name>
    <name type="common">Lactobacillus curvatus</name>
    <dbReference type="NCBI Taxonomy" id="28038"/>
    <lineage>
        <taxon>Bacteria</taxon>
        <taxon>Bacillati</taxon>
        <taxon>Bacillota</taxon>
        <taxon>Bacilli</taxon>
        <taxon>Lactobacillales</taxon>
        <taxon>Lactobacillaceae</taxon>
        <taxon>Latilactobacillus</taxon>
    </lineage>
</organism>
<evidence type="ECO:0000313" key="4">
    <source>
        <dbReference type="Proteomes" id="UP000257607"/>
    </source>
</evidence>
<dbReference type="EMBL" id="CP031003">
    <property type="protein sequence ID" value="AXN36788.1"/>
    <property type="molecule type" value="Genomic_DNA"/>
</dbReference>
<feature type="domain" description="ORF6C" evidence="2">
    <location>
        <begin position="114"/>
        <end position="223"/>
    </location>
</feature>
<protein>
    <submittedName>
        <fullName evidence="3">Phage regulatory protein</fullName>
    </submittedName>
</protein>